<reference evidence="2 3" key="1">
    <citation type="submission" date="2020-05" db="EMBL/GenBank/DDBJ databases">
        <title>Complete genome of Desulfobulbus oligotrophicus.</title>
        <authorList>
            <person name="Podar M."/>
        </authorList>
    </citation>
    <scope>NUCLEOTIDE SEQUENCE [LARGE SCALE GENOMIC DNA]</scope>
    <source>
        <strain evidence="2 3">Prop6</strain>
    </source>
</reference>
<proteinExistence type="predicted"/>
<protein>
    <recommendedName>
        <fullName evidence="4">Transmembrane protein (PGPGW)</fullName>
    </recommendedName>
</protein>
<dbReference type="InterPro" id="IPR019099">
    <property type="entry name" value="Uncharacterised_PGPGW_TM"/>
</dbReference>
<organism evidence="2 3">
    <name type="scientific">Desulfobulbus oligotrophicus</name>
    <dbReference type="NCBI Taxonomy" id="1909699"/>
    <lineage>
        <taxon>Bacteria</taxon>
        <taxon>Pseudomonadati</taxon>
        <taxon>Thermodesulfobacteriota</taxon>
        <taxon>Desulfobulbia</taxon>
        <taxon>Desulfobulbales</taxon>
        <taxon>Desulfobulbaceae</taxon>
        <taxon>Desulfobulbus</taxon>
    </lineage>
</organism>
<keyword evidence="1" id="KW-0472">Membrane</keyword>
<feature type="transmembrane region" description="Helical" evidence="1">
    <location>
        <begin position="12"/>
        <end position="30"/>
    </location>
</feature>
<accession>A0A7T5VFD8</accession>
<gene>
    <name evidence="2" type="ORF">HP555_13585</name>
</gene>
<keyword evidence="1" id="KW-1133">Transmembrane helix</keyword>
<sequence>MYDIGLLEMLGLLSLLAFIGSLVGVPWLIGRMQSDYFLTHRYRVNVRHRRHPVLTLLITCIRNSIGFCVLLAGIAMLFLPGQGVLTILIAICLMDFPGKRRLLDRLASSPQIINALNWIRRKQGKVEFVFAEQHHERSDR</sequence>
<evidence type="ECO:0008006" key="4">
    <source>
        <dbReference type="Google" id="ProtNLM"/>
    </source>
</evidence>
<evidence type="ECO:0000313" key="2">
    <source>
        <dbReference type="EMBL" id="QQG66821.1"/>
    </source>
</evidence>
<feature type="transmembrane region" description="Helical" evidence="1">
    <location>
        <begin position="51"/>
        <end position="72"/>
    </location>
</feature>
<name>A0A7T5VFD8_9BACT</name>
<dbReference type="Proteomes" id="UP000596092">
    <property type="component" value="Chromosome"/>
</dbReference>
<dbReference type="EMBL" id="CP054140">
    <property type="protein sequence ID" value="QQG66821.1"/>
    <property type="molecule type" value="Genomic_DNA"/>
</dbReference>
<keyword evidence="1" id="KW-0812">Transmembrane</keyword>
<dbReference type="AlphaFoldDB" id="A0A7T5VFD8"/>
<dbReference type="KEGG" id="dog:HP555_13585"/>
<keyword evidence="3" id="KW-1185">Reference proteome</keyword>
<evidence type="ECO:0000313" key="3">
    <source>
        <dbReference type="Proteomes" id="UP000596092"/>
    </source>
</evidence>
<evidence type="ECO:0000256" key="1">
    <source>
        <dbReference type="SAM" id="Phobius"/>
    </source>
</evidence>
<dbReference type="RefSeq" id="WP_199263106.1">
    <property type="nucleotide sequence ID" value="NZ_CP054140.1"/>
</dbReference>
<dbReference type="Pfam" id="PF09656">
    <property type="entry name" value="PGPGW"/>
    <property type="match status" value="1"/>
</dbReference>